<keyword evidence="3" id="KW-0732">Signal</keyword>
<reference evidence="6" key="1">
    <citation type="submission" date="2018-09" db="EMBL/GenBank/DDBJ databases">
        <authorList>
            <person name="Livingstone P.G."/>
            <person name="Whitworth D.E."/>
        </authorList>
    </citation>
    <scope>NUCLEOTIDE SEQUENCE [LARGE SCALE GENOMIC DNA]</scope>
    <source>
        <strain evidence="6">CA054A</strain>
    </source>
</reference>
<dbReference type="CDD" id="cd00254">
    <property type="entry name" value="LT-like"/>
    <property type="match status" value="1"/>
</dbReference>
<keyword evidence="6" id="KW-1185">Reference proteome</keyword>
<sequence length="185" mass="19565">MPSLLLFLLLASAPASDFSAPTPFEAEIQAAVVAVRGTFAVPPELIKAVIRQESAFNPRALSAVGAIGLMQIMPFNAARLGFTVEELWKPARNILAGARLLAVLLRHYEGDLISTLVAYNARPRPQGAALPDNGETPAYVAAVLKNLASYKAVAPRPGPISGPQTSAGAQKAPATMIRHFRSGER</sequence>
<feature type="region of interest" description="Disordered" evidence="2">
    <location>
        <begin position="159"/>
        <end position="185"/>
    </location>
</feature>
<dbReference type="GO" id="GO:0000270">
    <property type="term" value="P:peptidoglycan metabolic process"/>
    <property type="evidence" value="ECO:0007669"/>
    <property type="project" value="InterPro"/>
</dbReference>
<dbReference type="InterPro" id="IPR023346">
    <property type="entry name" value="Lysozyme-like_dom_sf"/>
</dbReference>
<feature type="domain" description="Transglycosylase SLT" evidence="4">
    <location>
        <begin position="38"/>
        <end position="127"/>
    </location>
</feature>
<dbReference type="OrthoDB" id="9781970at2"/>
<dbReference type="AlphaFoldDB" id="A0A3A8HU11"/>
<feature type="chain" id="PRO_5017358833" evidence="3">
    <location>
        <begin position="20"/>
        <end position="185"/>
    </location>
</feature>
<comment type="caution">
    <text evidence="5">The sequence shown here is derived from an EMBL/GenBank/DDBJ whole genome shotgun (WGS) entry which is preliminary data.</text>
</comment>
<gene>
    <name evidence="5" type="ORF">D7V88_39410</name>
</gene>
<evidence type="ECO:0000256" key="3">
    <source>
        <dbReference type="SAM" id="SignalP"/>
    </source>
</evidence>
<dbReference type="GO" id="GO:0016020">
    <property type="term" value="C:membrane"/>
    <property type="evidence" value="ECO:0007669"/>
    <property type="project" value="InterPro"/>
</dbReference>
<dbReference type="PANTHER" id="PTHR37423">
    <property type="entry name" value="SOLUBLE LYTIC MUREIN TRANSGLYCOSYLASE-RELATED"/>
    <property type="match status" value="1"/>
</dbReference>
<comment type="similarity">
    <text evidence="1">Belongs to the transglycosylase Slt family.</text>
</comment>
<dbReference type="EMBL" id="RAVZ01000526">
    <property type="protein sequence ID" value="RKG71034.1"/>
    <property type="molecule type" value="Genomic_DNA"/>
</dbReference>
<evidence type="ECO:0000313" key="6">
    <source>
        <dbReference type="Proteomes" id="UP000268094"/>
    </source>
</evidence>
<dbReference type="PROSITE" id="PS00922">
    <property type="entry name" value="TRANSGLYCOSYLASE"/>
    <property type="match status" value="1"/>
</dbReference>
<organism evidence="5 6">
    <name type="scientific">Corallococcus terminator</name>
    <dbReference type="NCBI Taxonomy" id="2316733"/>
    <lineage>
        <taxon>Bacteria</taxon>
        <taxon>Pseudomonadati</taxon>
        <taxon>Myxococcota</taxon>
        <taxon>Myxococcia</taxon>
        <taxon>Myxococcales</taxon>
        <taxon>Cystobacterineae</taxon>
        <taxon>Myxococcaceae</taxon>
        <taxon>Corallococcus</taxon>
    </lineage>
</organism>
<dbReference type="InterPro" id="IPR008258">
    <property type="entry name" value="Transglycosylase_SLT_dom_1"/>
</dbReference>
<proteinExistence type="inferred from homology"/>
<accession>A0A3A8HU11</accession>
<dbReference type="GO" id="GO:0008933">
    <property type="term" value="F:peptidoglycan lytic transglycosylase activity"/>
    <property type="evidence" value="ECO:0007669"/>
    <property type="project" value="InterPro"/>
</dbReference>
<dbReference type="PANTHER" id="PTHR37423:SF2">
    <property type="entry name" value="MEMBRANE-BOUND LYTIC MUREIN TRANSGLYCOSYLASE C"/>
    <property type="match status" value="1"/>
</dbReference>
<dbReference type="Pfam" id="PF01464">
    <property type="entry name" value="SLT"/>
    <property type="match status" value="1"/>
</dbReference>
<evidence type="ECO:0000313" key="5">
    <source>
        <dbReference type="EMBL" id="RKG71034.1"/>
    </source>
</evidence>
<protein>
    <submittedName>
        <fullName evidence="5">Lytic transglycosylase domain-containing protein</fullName>
    </submittedName>
</protein>
<name>A0A3A8HU11_9BACT</name>
<feature type="signal peptide" evidence="3">
    <location>
        <begin position="1"/>
        <end position="19"/>
    </location>
</feature>
<evidence type="ECO:0000256" key="1">
    <source>
        <dbReference type="ARBA" id="ARBA00007734"/>
    </source>
</evidence>
<dbReference type="SUPFAM" id="SSF53955">
    <property type="entry name" value="Lysozyme-like"/>
    <property type="match status" value="1"/>
</dbReference>
<evidence type="ECO:0000256" key="2">
    <source>
        <dbReference type="SAM" id="MobiDB-lite"/>
    </source>
</evidence>
<dbReference type="Gene3D" id="1.10.530.10">
    <property type="match status" value="1"/>
</dbReference>
<evidence type="ECO:0000259" key="4">
    <source>
        <dbReference type="Pfam" id="PF01464"/>
    </source>
</evidence>
<dbReference type="InterPro" id="IPR000189">
    <property type="entry name" value="Transglyc_AS"/>
</dbReference>
<dbReference type="Proteomes" id="UP000268094">
    <property type="component" value="Unassembled WGS sequence"/>
</dbReference>
<dbReference type="RefSeq" id="WP_120545662.1">
    <property type="nucleotide sequence ID" value="NZ_RAVZ01000526.1"/>
</dbReference>